<dbReference type="RefSeq" id="WP_155681866.1">
    <property type="nucleotide sequence ID" value="NZ_JBDLLS010000001.1"/>
</dbReference>
<evidence type="ECO:0000259" key="4">
    <source>
        <dbReference type="Pfam" id="PF00501"/>
    </source>
</evidence>
<evidence type="ECO:0000313" key="5">
    <source>
        <dbReference type="EMBL" id="MUI60733.1"/>
    </source>
</evidence>
<sequence length="506" mass="55453">MPSNASIQPGFLHRFVALAQAHPEQWAIRHLDDPDSDLTYAQLLDRARRHKGAMRGAPGLHDGERVALILPNGVDFIAFYLALLGSGAVPVILNCTLTGHEMAAVLQASQASLVVTLAATARRHASIFAAQGIRHCLLLDSPEESIGLPGNAVELRHLDDTPAELVLPEGNPLAAIQYTYRGLGRPLGVRHRYLDLTLSSDGLHEHFHPQGVGSVHLVTLPLYAIFGLSVMLVFPLSIGATLLMTNTLLKRDLPRLLSEHQVSFACLVPDVIRYFNGRLAKRKTGRLPLHPRLMLYSGGSHLPAEEGERLAELLGCNPVRQGYGLTESLPVLVQSSLLPTSRGAMGEPIRGVELRVVDSLGRDVRPGRIGELLLRGPMLMEQYDDEPEVTARFVRDGWLHTGDLVWRDEAGQVFFYCQRLRISKIKAQMIDFSEIESIALLHPHVSAARAYVVPDGSGTNVLHLAIQCREAVSLGELNALLAQHLSGFKLPRIIELAAPAEVRHVR</sequence>
<gene>
    <name evidence="5" type="ORF">GNQ20_23305</name>
</gene>
<comment type="similarity">
    <text evidence="1">Belongs to the ATP-dependent AMP-binding enzyme family.</text>
</comment>
<protein>
    <submittedName>
        <fullName evidence="5">AMP-binding protein</fullName>
    </submittedName>
</protein>
<dbReference type="Pfam" id="PF00501">
    <property type="entry name" value="AMP-binding"/>
    <property type="match status" value="1"/>
</dbReference>
<dbReference type="InterPro" id="IPR045851">
    <property type="entry name" value="AMP-bd_C_sf"/>
</dbReference>
<name>A0A6A9KCK2_PSEAI</name>
<keyword evidence="3" id="KW-0812">Transmembrane</keyword>
<dbReference type="InterPro" id="IPR000873">
    <property type="entry name" value="AMP-dep_synth/lig_dom"/>
</dbReference>
<comment type="caution">
    <text evidence="5">The sequence shown here is derived from an EMBL/GenBank/DDBJ whole genome shotgun (WGS) entry which is preliminary data.</text>
</comment>
<dbReference type="Gene3D" id="3.30.300.30">
    <property type="match status" value="1"/>
</dbReference>
<keyword evidence="2" id="KW-0436">Ligase</keyword>
<dbReference type="PANTHER" id="PTHR24096:SF149">
    <property type="entry name" value="AMP-BINDING DOMAIN-CONTAINING PROTEIN-RELATED"/>
    <property type="match status" value="1"/>
</dbReference>
<evidence type="ECO:0000256" key="1">
    <source>
        <dbReference type="ARBA" id="ARBA00006432"/>
    </source>
</evidence>
<dbReference type="AlphaFoldDB" id="A0A6A9KCK2"/>
<dbReference type="GO" id="GO:0016405">
    <property type="term" value="F:CoA-ligase activity"/>
    <property type="evidence" value="ECO:0007669"/>
    <property type="project" value="TreeGrafter"/>
</dbReference>
<dbReference type="EMBL" id="WOAJ01000011">
    <property type="protein sequence ID" value="MUI60733.1"/>
    <property type="molecule type" value="Genomic_DNA"/>
</dbReference>
<dbReference type="PANTHER" id="PTHR24096">
    <property type="entry name" value="LONG-CHAIN-FATTY-ACID--COA LIGASE"/>
    <property type="match status" value="1"/>
</dbReference>
<reference evidence="5" key="1">
    <citation type="submission" date="2019-11" db="EMBL/GenBank/DDBJ databases">
        <title>Genomes of ocular Pseudomonas aeruginosa isolates.</title>
        <authorList>
            <person name="Khan M."/>
            <person name="Rice S.A."/>
            <person name="Willcox M.D.P."/>
            <person name="Stapleton F."/>
        </authorList>
    </citation>
    <scope>NUCLEOTIDE SEQUENCE</scope>
    <source>
        <strain evidence="5">PA206</strain>
    </source>
</reference>
<dbReference type="Gene3D" id="3.40.50.12780">
    <property type="entry name" value="N-terminal domain of ligase-like"/>
    <property type="match status" value="1"/>
</dbReference>
<proteinExistence type="inferred from homology"/>
<evidence type="ECO:0000256" key="3">
    <source>
        <dbReference type="SAM" id="Phobius"/>
    </source>
</evidence>
<feature type="domain" description="AMP-dependent synthetase/ligase" evidence="4">
    <location>
        <begin position="19"/>
        <end position="383"/>
    </location>
</feature>
<organism evidence="5">
    <name type="scientific">Pseudomonas aeruginosa</name>
    <dbReference type="NCBI Taxonomy" id="287"/>
    <lineage>
        <taxon>Bacteria</taxon>
        <taxon>Pseudomonadati</taxon>
        <taxon>Pseudomonadota</taxon>
        <taxon>Gammaproteobacteria</taxon>
        <taxon>Pseudomonadales</taxon>
        <taxon>Pseudomonadaceae</taxon>
        <taxon>Pseudomonas</taxon>
    </lineage>
</organism>
<evidence type="ECO:0000256" key="2">
    <source>
        <dbReference type="ARBA" id="ARBA00022598"/>
    </source>
</evidence>
<feature type="transmembrane region" description="Helical" evidence="3">
    <location>
        <begin position="222"/>
        <end position="245"/>
    </location>
</feature>
<keyword evidence="3" id="KW-0472">Membrane</keyword>
<accession>A0A6A9KCK2</accession>
<dbReference type="SUPFAM" id="SSF56801">
    <property type="entry name" value="Acetyl-CoA synthetase-like"/>
    <property type="match status" value="1"/>
</dbReference>
<keyword evidence="3" id="KW-1133">Transmembrane helix</keyword>
<dbReference type="InterPro" id="IPR042099">
    <property type="entry name" value="ANL_N_sf"/>
</dbReference>